<dbReference type="Pfam" id="PF07690">
    <property type="entry name" value="MFS_1"/>
    <property type="match status" value="1"/>
</dbReference>
<proteinExistence type="predicted"/>
<dbReference type="InterPro" id="IPR011701">
    <property type="entry name" value="MFS"/>
</dbReference>
<feature type="transmembrane region" description="Helical" evidence="7">
    <location>
        <begin position="256"/>
        <end position="280"/>
    </location>
</feature>
<keyword evidence="4 7" id="KW-1133">Transmembrane helix</keyword>
<feature type="transmembrane region" description="Helical" evidence="7">
    <location>
        <begin position="300"/>
        <end position="322"/>
    </location>
</feature>
<feature type="transmembrane region" description="Helical" evidence="7">
    <location>
        <begin position="548"/>
        <end position="570"/>
    </location>
</feature>
<reference evidence="9" key="1">
    <citation type="submission" date="2016-11" db="EMBL/GenBank/DDBJ databases">
        <title>The genome sequence of Colletotrichum cuscutae.</title>
        <authorList>
            <person name="Baroncelli R."/>
        </authorList>
    </citation>
    <scope>NUCLEOTIDE SEQUENCE</scope>
    <source>
        <strain evidence="9">IMI 304802</strain>
    </source>
</reference>
<dbReference type="InterPro" id="IPR036259">
    <property type="entry name" value="MFS_trans_sf"/>
</dbReference>
<feature type="transmembrane region" description="Helical" evidence="7">
    <location>
        <begin position="198"/>
        <end position="216"/>
    </location>
</feature>
<protein>
    <submittedName>
        <fullName evidence="9">Major facilitator superfamily transporter</fullName>
    </submittedName>
</protein>
<dbReference type="PANTHER" id="PTHR23504">
    <property type="entry name" value="MAJOR FACILITATOR SUPERFAMILY DOMAIN-CONTAINING PROTEIN 10"/>
    <property type="match status" value="1"/>
</dbReference>
<feature type="region of interest" description="Disordered" evidence="6">
    <location>
        <begin position="96"/>
        <end position="135"/>
    </location>
</feature>
<evidence type="ECO:0000256" key="3">
    <source>
        <dbReference type="ARBA" id="ARBA00022692"/>
    </source>
</evidence>
<feature type="transmembrane region" description="Helical" evidence="7">
    <location>
        <begin position="164"/>
        <end position="186"/>
    </location>
</feature>
<evidence type="ECO:0000313" key="10">
    <source>
        <dbReference type="Proteomes" id="UP001239213"/>
    </source>
</evidence>
<evidence type="ECO:0000256" key="1">
    <source>
        <dbReference type="ARBA" id="ARBA00004141"/>
    </source>
</evidence>
<dbReference type="SUPFAM" id="SSF103473">
    <property type="entry name" value="MFS general substrate transporter"/>
    <property type="match status" value="1"/>
</dbReference>
<dbReference type="PANTHER" id="PTHR23504:SF2">
    <property type="entry name" value="TRANSPORTER, PUTATIVE (AFU_ORTHOLOGUE AFUA_8G04150)-RELATED"/>
    <property type="match status" value="1"/>
</dbReference>
<comment type="caution">
    <text evidence="9">The sequence shown here is derived from an EMBL/GenBank/DDBJ whole genome shotgun (WGS) entry which is preliminary data.</text>
</comment>
<feature type="transmembrane region" description="Helical" evidence="7">
    <location>
        <begin position="579"/>
        <end position="598"/>
    </location>
</feature>
<organism evidence="9 10">
    <name type="scientific">Colletotrichum cuscutae</name>
    <dbReference type="NCBI Taxonomy" id="1209917"/>
    <lineage>
        <taxon>Eukaryota</taxon>
        <taxon>Fungi</taxon>
        <taxon>Dikarya</taxon>
        <taxon>Ascomycota</taxon>
        <taxon>Pezizomycotina</taxon>
        <taxon>Sordariomycetes</taxon>
        <taxon>Hypocreomycetidae</taxon>
        <taxon>Glomerellales</taxon>
        <taxon>Glomerellaceae</taxon>
        <taxon>Colletotrichum</taxon>
        <taxon>Colletotrichum acutatum species complex</taxon>
    </lineage>
</organism>
<feature type="transmembrane region" description="Helical" evidence="7">
    <location>
        <begin position="604"/>
        <end position="627"/>
    </location>
</feature>
<keyword evidence="2" id="KW-0813">Transport</keyword>
<comment type="subcellular location">
    <subcellularLocation>
        <location evidence="1">Membrane</location>
        <topology evidence="1">Multi-pass membrane protein</topology>
    </subcellularLocation>
</comment>
<dbReference type="InterPro" id="IPR020846">
    <property type="entry name" value="MFS_dom"/>
</dbReference>
<feature type="transmembrane region" description="Helical" evidence="7">
    <location>
        <begin position="480"/>
        <end position="501"/>
    </location>
</feature>
<feature type="transmembrane region" description="Helical" evidence="7">
    <location>
        <begin position="435"/>
        <end position="460"/>
    </location>
</feature>
<dbReference type="GO" id="GO:0016020">
    <property type="term" value="C:membrane"/>
    <property type="evidence" value="ECO:0007669"/>
    <property type="project" value="UniProtKB-SubCell"/>
</dbReference>
<keyword evidence="10" id="KW-1185">Reference proteome</keyword>
<accession>A0AAI9UX90</accession>
<evidence type="ECO:0000256" key="7">
    <source>
        <dbReference type="SAM" id="Phobius"/>
    </source>
</evidence>
<gene>
    <name evidence="9" type="ORF">CCUS01_07342</name>
</gene>
<dbReference type="Gene3D" id="1.20.1250.20">
    <property type="entry name" value="MFS general substrate transporter like domains"/>
    <property type="match status" value="1"/>
</dbReference>
<name>A0AAI9UX90_9PEZI</name>
<feature type="compositionally biased region" description="Basic and acidic residues" evidence="6">
    <location>
        <begin position="112"/>
        <end position="129"/>
    </location>
</feature>
<feature type="domain" description="Major facilitator superfamily (MFS) profile" evidence="8">
    <location>
        <begin position="116"/>
        <end position="637"/>
    </location>
</feature>
<dbReference type="Proteomes" id="UP001239213">
    <property type="component" value="Unassembled WGS sequence"/>
</dbReference>
<evidence type="ECO:0000313" key="9">
    <source>
        <dbReference type="EMBL" id="KAK1466521.1"/>
    </source>
</evidence>
<evidence type="ECO:0000256" key="5">
    <source>
        <dbReference type="ARBA" id="ARBA00023136"/>
    </source>
</evidence>
<dbReference type="GO" id="GO:0022857">
    <property type="term" value="F:transmembrane transporter activity"/>
    <property type="evidence" value="ECO:0007669"/>
    <property type="project" value="InterPro"/>
</dbReference>
<keyword evidence="3 7" id="KW-0812">Transmembrane</keyword>
<sequence>MNRSGGEVHAFWWGGVAGRQCRYFLPAVLAAVAAAAKASHYCPPPACVTAYYVRSSGRELLAFPKPPPLPPLPPIYHFPGHYFPIALRFELPPKLAKAKAPPKEGPNLSPRPRRETPRHPDKGDSHDTYDTTPWLHQNEKTPKHFLRANWPFSMVKDLGMEEDAGFYAGLLISAYAVAEAITSMGWGTLSDRIGRKPVVLFGLVGVAISSLIFGFAKTYWVALLARFVGGALNGNVSVMQTMVAEMVKNPDHEPKAYAVQPFVWTLGGIIGSAMGGFLAQPAVYYPSVFSEDGIFGRNPYLLPNLVSMAAISLAVLQGAFFLEETLEFEEDDDLHNGRNSVAVDDDDAVDETTPLRRAPIRTFNPRRSISTSHSRPRFAESSLPLPFEHDFDLRRSSFGTVHSIKVIPEDLRQHLLNSRAQATGQKKVKTFNKTVVMLIIAFIIFSYHQMAAGTLLPTYLLDDPSDKKHPRGQLDFRGGLGYSLHDVGVYLAINGVLGLLIQGLIFPIFVERVGVWGSFISMIIVYPTAYLLLPFLSALPESLTEVGIWFSLIMQSFYGIIIGPVTLILIKNATPTSQALGKVNGVAMSGACLARTVSPPLVGIIYSFAGSAAAWFSCALFAVIGLIQVIWVPKKHIDVDHVEIDNAISRRFSVTSMRRDSIESTRGRRPNGIV</sequence>
<feature type="transmembrane region" description="Helical" evidence="7">
    <location>
        <begin position="513"/>
        <end position="536"/>
    </location>
</feature>
<evidence type="ECO:0000256" key="2">
    <source>
        <dbReference type="ARBA" id="ARBA00022448"/>
    </source>
</evidence>
<evidence type="ECO:0000256" key="4">
    <source>
        <dbReference type="ARBA" id="ARBA00022989"/>
    </source>
</evidence>
<evidence type="ECO:0000259" key="8">
    <source>
        <dbReference type="PROSITE" id="PS50850"/>
    </source>
</evidence>
<dbReference type="AlphaFoldDB" id="A0AAI9UX90"/>
<dbReference type="PROSITE" id="PS50850">
    <property type="entry name" value="MFS"/>
    <property type="match status" value="1"/>
</dbReference>
<dbReference type="CDD" id="cd17330">
    <property type="entry name" value="MFS_SLC46_TetA_like"/>
    <property type="match status" value="1"/>
</dbReference>
<keyword evidence="5 7" id="KW-0472">Membrane</keyword>
<dbReference type="EMBL" id="MPDP01000259">
    <property type="protein sequence ID" value="KAK1466521.1"/>
    <property type="molecule type" value="Genomic_DNA"/>
</dbReference>
<evidence type="ECO:0000256" key="6">
    <source>
        <dbReference type="SAM" id="MobiDB-lite"/>
    </source>
</evidence>